<dbReference type="Pfam" id="PF03816">
    <property type="entry name" value="LytR_cpsA_psr"/>
    <property type="match status" value="1"/>
</dbReference>
<evidence type="ECO:0000256" key="3">
    <source>
        <dbReference type="SAM" id="Phobius"/>
    </source>
</evidence>
<evidence type="ECO:0000313" key="5">
    <source>
        <dbReference type="EMBL" id="MUG64631.1"/>
    </source>
</evidence>
<dbReference type="InterPro" id="IPR050922">
    <property type="entry name" value="LytR/CpsA/Psr_CW_biosynth"/>
</dbReference>
<keyword evidence="3" id="KW-0812">Transmembrane</keyword>
<proteinExistence type="inferred from homology"/>
<keyword evidence="3" id="KW-1133">Transmembrane helix</keyword>
<dbReference type="NCBIfam" id="TIGR00350">
    <property type="entry name" value="lytR_cpsA_psr"/>
    <property type="match status" value="1"/>
</dbReference>
<evidence type="ECO:0000259" key="4">
    <source>
        <dbReference type="Pfam" id="PF03816"/>
    </source>
</evidence>
<keyword evidence="8" id="KW-1185">Reference proteome</keyword>
<keyword evidence="3" id="KW-0472">Membrane</keyword>
<accession>A0A268F4Q5</accession>
<feature type="transmembrane region" description="Helical" evidence="3">
    <location>
        <begin position="34"/>
        <end position="58"/>
    </location>
</feature>
<dbReference type="AlphaFoldDB" id="A0A268F4Q5"/>
<reference evidence="5 8" key="2">
    <citation type="submission" date="2019-11" db="EMBL/GenBank/DDBJ databases">
        <title>Draft genome sequences of five Paenibacillus species of dairy origin.</title>
        <authorList>
            <person name="Olajide A.M."/>
            <person name="Chen S."/>
            <person name="Lapointe G."/>
        </authorList>
    </citation>
    <scope>NUCLEOTIDE SEQUENCE [LARGE SCALE GENOMIC DNA]</scope>
    <source>
        <strain evidence="5 8">3CS1</strain>
    </source>
</reference>
<dbReference type="Proteomes" id="UP000435177">
    <property type="component" value="Unassembled WGS sequence"/>
</dbReference>
<dbReference type="PANTHER" id="PTHR33392">
    <property type="entry name" value="POLYISOPRENYL-TEICHOIC ACID--PEPTIDOGLYCAN TEICHOIC ACID TRANSFERASE TAGU"/>
    <property type="match status" value="1"/>
</dbReference>
<feature type="domain" description="Cell envelope-related transcriptional attenuator" evidence="4">
    <location>
        <begin position="102"/>
        <end position="268"/>
    </location>
</feature>
<evidence type="ECO:0000256" key="2">
    <source>
        <dbReference type="SAM" id="MobiDB-lite"/>
    </source>
</evidence>
<comment type="caution">
    <text evidence="6">The sequence shown here is derived from an EMBL/GenBank/DDBJ whole genome shotgun (WGS) entry which is preliminary data.</text>
</comment>
<name>A0A268F4Q5_9BACL</name>
<evidence type="ECO:0000313" key="8">
    <source>
        <dbReference type="Proteomes" id="UP000435177"/>
    </source>
</evidence>
<dbReference type="RefSeq" id="WP_095263146.1">
    <property type="nucleotide sequence ID" value="NZ_NPBY01000003.1"/>
</dbReference>
<feature type="compositionally biased region" description="Acidic residues" evidence="2">
    <location>
        <begin position="352"/>
        <end position="362"/>
    </location>
</feature>
<feature type="region of interest" description="Disordered" evidence="2">
    <location>
        <begin position="1"/>
        <end position="25"/>
    </location>
</feature>
<comment type="similarity">
    <text evidence="1">Belongs to the LytR/CpsA/Psr (LCP) family.</text>
</comment>
<feature type="compositionally biased region" description="Basic residues" evidence="2">
    <location>
        <begin position="14"/>
        <end position="25"/>
    </location>
</feature>
<dbReference type="Proteomes" id="UP000215596">
    <property type="component" value="Unassembled WGS sequence"/>
</dbReference>
<evidence type="ECO:0000313" key="6">
    <source>
        <dbReference type="EMBL" id="PAD80353.1"/>
    </source>
</evidence>
<dbReference type="PANTHER" id="PTHR33392:SF6">
    <property type="entry name" value="POLYISOPRENYL-TEICHOIC ACID--PEPTIDOGLYCAN TEICHOIC ACID TRANSFERASE TAGU"/>
    <property type="match status" value="1"/>
</dbReference>
<dbReference type="EMBL" id="WOAA01000001">
    <property type="protein sequence ID" value="MUG64631.1"/>
    <property type="molecule type" value="Genomic_DNA"/>
</dbReference>
<dbReference type="Gene3D" id="3.40.630.190">
    <property type="entry name" value="LCP protein"/>
    <property type="match status" value="1"/>
</dbReference>
<dbReference type="InterPro" id="IPR004474">
    <property type="entry name" value="LytR_CpsA_psr"/>
</dbReference>
<gene>
    <name evidence="6" type="ORF">CHH67_01200</name>
    <name evidence="5" type="ORF">GNP94_01250</name>
</gene>
<feature type="region of interest" description="Disordered" evidence="2">
    <location>
        <begin position="336"/>
        <end position="362"/>
    </location>
</feature>
<reference evidence="6 7" key="1">
    <citation type="submission" date="2017-07" db="EMBL/GenBank/DDBJ databases">
        <title>Isolation and whole genome analysis of endospore-forming bacteria from heroin.</title>
        <authorList>
            <person name="Kalinowski J."/>
            <person name="Ahrens B."/>
            <person name="Al-Dilaimi A."/>
            <person name="Winkler A."/>
            <person name="Wibberg D."/>
            <person name="Schleenbecker U."/>
            <person name="Ruckert C."/>
            <person name="Wolfel R."/>
            <person name="Grass G."/>
        </authorList>
    </citation>
    <scope>NUCLEOTIDE SEQUENCE [LARGE SCALE GENOMIC DNA]</scope>
    <source>
        <strain evidence="6 7">7537-G1</strain>
    </source>
</reference>
<protein>
    <submittedName>
        <fullName evidence="5 6">Transcriptional regulator</fullName>
    </submittedName>
</protein>
<evidence type="ECO:0000313" key="7">
    <source>
        <dbReference type="Proteomes" id="UP000215596"/>
    </source>
</evidence>
<organism evidence="6 7">
    <name type="scientific">Paenibacillus campinasensis</name>
    <dbReference type="NCBI Taxonomy" id="66347"/>
    <lineage>
        <taxon>Bacteria</taxon>
        <taxon>Bacillati</taxon>
        <taxon>Bacillota</taxon>
        <taxon>Bacilli</taxon>
        <taxon>Bacillales</taxon>
        <taxon>Paenibacillaceae</taxon>
        <taxon>Paenibacillus</taxon>
    </lineage>
</organism>
<dbReference type="OrthoDB" id="27330at2"/>
<dbReference type="EMBL" id="NPBY01000003">
    <property type="protein sequence ID" value="PAD80353.1"/>
    <property type="molecule type" value="Genomic_DNA"/>
</dbReference>
<evidence type="ECO:0000256" key="1">
    <source>
        <dbReference type="ARBA" id="ARBA00006068"/>
    </source>
</evidence>
<sequence length="362" mass="40208">MNSTQSGLPPRAKNAGKSRKKPVQKKKKSGVRSFFKFLFILILIAILGAASYAGYLYLKGNEIIESSGVDKPVAPGHSAKEKPITMLLLGTDHRPETGTYLTDVVMVVSMHPETNTATLVSLPRDTLVELEGYKANKLNAYYPRFKSAEKSSGISAEDEMKAMLGKYLDVNIDYVSVVDFQGFRDVVDAFGGVDVNVQYNMCYKDSADGTNIDLKAGPQKLDGKEALDYVRYRKSSNKCSPRTKESNDFERNARQSEVLHSLLDRMKSLGGVARIGNALDAVKDNLKTDLEQDQIRHMITTYLDIRKDDVLFMPVIGEWRSPYVIVSPSELEKAKQALKDELAGKHRHSESEGTEAENTDSP</sequence>